<dbReference type="OrthoDB" id="2194948at2759"/>
<evidence type="ECO:0000256" key="3">
    <source>
        <dbReference type="ARBA" id="ARBA00022840"/>
    </source>
</evidence>
<comment type="caution">
    <text evidence="7">The sequence shown here is derived from an EMBL/GenBank/DDBJ whole genome shotgun (WGS) entry which is preliminary data.</text>
</comment>
<evidence type="ECO:0000256" key="5">
    <source>
        <dbReference type="RuleBase" id="RU365068"/>
    </source>
</evidence>
<protein>
    <recommendedName>
        <fullName evidence="5">ATP-dependent RNA helicase</fullName>
        <ecNumber evidence="5">3.6.4.13</ecNumber>
    </recommendedName>
</protein>
<comment type="domain">
    <text evidence="5">The Q motif is unique to and characteristic of the DEAD box family of RNA helicases and controls ATP binding and hydrolysis.</text>
</comment>
<keyword evidence="3 5" id="KW-0067">ATP-binding</keyword>
<dbReference type="SUPFAM" id="SSF52540">
    <property type="entry name" value="P-loop containing nucleoside triphosphate hydrolases"/>
    <property type="match status" value="1"/>
</dbReference>
<gene>
    <name evidence="7" type="primary">RRP3</name>
    <name evidence="7" type="ORF">ECANGB1_1058</name>
</gene>
<comment type="catalytic activity">
    <reaction evidence="5">
        <text>ATP + H2O = ADP + phosphate + H(+)</text>
        <dbReference type="Rhea" id="RHEA:13065"/>
        <dbReference type="ChEBI" id="CHEBI:15377"/>
        <dbReference type="ChEBI" id="CHEBI:15378"/>
        <dbReference type="ChEBI" id="CHEBI:30616"/>
        <dbReference type="ChEBI" id="CHEBI:43474"/>
        <dbReference type="ChEBI" id="CHEBI:456216"/>
        <dbReference type="EC" id="3.6.4.13"/>
    </reaction>
</comment>
<dbReference type="Proteomes" id="UP000192639">
    <property type="component" value="Unassembled WGS sequence"/>
</dbReference>
<keyword evidence="5" id="KW-0347">Helicase</keyword>
<evidence type="ECO:0000259" key="6">
    <source>
        <dbReference type="PROSITE" id="PS51194"/>
    </source>
</evidence>
<dbReference type="GO" id="GO:0016887">
    <property type="term" value="F:ATP hydrolysis activity"/>
    <property type="evidence" value="ECO:0007669"/>
    <property type="project" value="RHEA"/>
</dbReference>
<reference evidence="7 8" key="1">
    <citation type="journal article" date="2017" name="Environ. Microbiol.">
        <title>Decay of the glycolytic pathway and adaptation to intranuclear parasitism within Enterocytozoonidae microsporidia.</title>
        <authorList>
            <person name="Wiredu Boakye D."/>
            <person name="Jaroenlak P."/>
            <person name="Prachumwat A."/>
            <person name="Williams T.A."/>
            <person name="Bateman K.S."/>
            <person name="Itsathitphaisarn O."/>
            <person name="Sritunyalucksana K."/>
            <person name="Paszkiewicz K.H."/>
            <person name="Moore K.A."/>
            <person name="Stentiford G.D."/>
            <person name="Williams B.A."/>
        </authorList>
    </citation>
    <scope>NUCLEOTIDE SEQUENCE [LARGE SCALE GENOMIC DNA]</scope>
    <source>
        <strain evidence="7 8">GB1</strain>
    </source>
</reference>
<keyword evidence="1 5" id="KW-0547">Nucleotide-binding</keyword>
<keyword evidence="2 5" id="KW-0378">Hydrolase</keyword>
<evidence type="ECO:0000256" key="4">
    <source>
        <dbReference type="ARBA" id="ARBA00022884"/>
    </source>
</evidence>
<dbReference type="Pfam" id="PF00271">
    <property type="entry name" value="Helicase_C"/>
    <property type="match status" value="1"/>
</dbReference>
<dbReference type="SMART" id="SM00490">
    <property type="entry name" value="HELICc"/>
    <property type="match status" value="1"/>
</dbReference>
<feature type="domain" description="Helicase C-terminal" evidence="6">
    <location>
        <begin position="1"/>
        <end position="113"/>
    </location>
</feature>
<dbReference type="EC" id="3.6.4.13" evidence="5"/>
<evidence type="ECO:0000256" key="2">
    <source>
        <dbReference type="ARBA" id="ARBA00022801"/>
    </source>
</evidence>
<comment type="function">
    <text evidence="5">RNA helicase.</text>
</comment>
<evidence type="ECO:0000313" key="8">
    <source>
        <dbReference type="Proteomes" id="UP000192639"/>
    </source>
</evidence>
<comment type="similarity">
    <text evidence="5">Belongs to the DEAD box helicase family.</text>
</comment>
<dbReference type="InterPro" id="IPR027417">
    <property type="entry name" value="P-loop_NTPase"/>
</dbReference>
<dbReference type="VEuPathDB" id="MicrosporidiaDB:ECANGB1_1058"/>
<proteinExistence type="inferred from homology"/>
<organism evidence="7 8">
    <name type="scientific">Enterospora canceri</name>
    <dbReference type="NCBI Taxonomy" id="1081671"/>
    <lineage>
        <taxon>Eukaryota</taxon>
        <taxon>Fungi</taxon>
        <taxon>Fungi incertae sedis</taxon>
        <taxon>Microsporidia</taxon>
        <taxon>Enterocytozoonidae</taxon>
        <taxon>Enterospora</taxon>
    </lineage>
</organism>
<dbReference type="InterPro" id="IPR001650">
    <property type="entry name" value="Helicase_C-like"/>
</dbReference>
<sequence>MNGHGFVALGIYSSMDDEARISHFERFNKNRVNFLVVTDVAARGLDIPRLDCAISYDLSDEKTFVHRVGRVRGVGESVSFVTYSDVFHFFNIKETHLPEAEIGLMPQDVLDKYDMGEFKYKKQQALRGYTKCLKFRKKVSVPSEFKAKIDQFELHTKYRERETLAGQIKRMRHPRAVRTVEEDLRKHDGYRDQFYIPYSRKETLTHSSAFGVERDDYVTEQKTKERIWRRKHVGKEK</sequence>
<name>A0A1Y1S6T1_9MICR</name>
<dbReference type="EMBL" id="LWDP01000030">
    <property type="protein sequence ID" value="ORD94164.1"/>
    <property type="molecule type" value="Genomic_DNA"/>
</dbReference>
<dbReference type="Gene3D" id="3.40.50.300">
    <property type="entry name" value="P-loop containing nucleotide triphosphate hydrolases"/>
    <property type="match status" value="1"/>
</dbReference>
<dbReference type="GO" id="GO:0003724">
    <property type="term" value="F:RNA helicase activity"/>
    <property type="evidence" value="ECO:0007669"/>
    <property type="project" value="UniProtKB-EC"/>
</dbReference>
<keyword evidence="8" id="KW-1185">Reference proteome</keyword>
<keyword evidence="4 5" id="KW-0694">RNA-binding</keyword>
<dbReference type="PROSITE" id="PS51194">
    <property type="entry name" value="HELICASE_CTER"/>
    <property type="match status" value="1"/>
</dbReference>
<evidence type="ECO:0000313" key="7">
    <source>
        <dbReference type="EMBL" id="ORD94164.1"/>
    </source>
</evidence>
<dbReference type="PANTHER" id="PTHR24031">
    <property type="entry name" value="RNA HELICASE"/>
    <property type="match status" value="1"/>
</dbReference>
<evidence type="ECO:0000256" key="1">
    <source>
        <dbReference type="ARBA" id="ARBA00022741"/>
    </source>
</evidence>
<dbReference type="GO" id="GO:0003723">
    <property type="term" value="F:RNA binding"/>
    <property type="evidence" value="ECO:0007669"/>
    <property type="project" value="UniProtKB-UniRule"/>
</dbReference>
<dbReference type="GO" id="GO:0005524">
    <property type="term" value="F:ATP binding"/>
    <property type="evidence" value="ECO:0007669"/>
    <property type="project" value="UniProtKB-UniRule"/>
</dbReference>
<dbReference type="AlphaFoldDB" id="A0A1Y1S6T1"/>
<accession>A0A1Y1S6T1</accession>